<keyword evidence="2" id="KW-1185">Reference proteome</keyword>
<dbReference type="AlphaFoldDB" id="A0A9X9M950"/>
<proteinExistence type="predicted"/>
<evidence type="ECO:0000313" key="2">
    <source>
        <dbReference type="Proteomes" id="UP000269945"/>
    </source>
</evidence>
<organism evidence="1 2">
    <name type="scientific">Gulo gulo</name>
    <name type="common">Wolverine</name>
    <name type="synonym">Gluton</name>
    <dbReference type="NCBI Taxonomy" id="48420"/>
    <lineage>
        <taxon>Eukaryota</taxon>
        <taxon>Metazoa</taxon>
        <taxon>Chordata</taxon>
        <taxon>Craniata</taxon>
        <taxon>Vertebrata</taxon>
        <taxon>Euteleostomi</taxon>
        <taxon>Mammalia</taxon>
        <taxon>Eutheria</taxon>
        <taxon>Laurasiatheria</taxon>
        <taxon>Carnivora</taxon>
        <taxon>Caniformia</taxon>
        <taxon>Musteloidea</taxon>
        <taxon>Mustelidae</taxon>
        <taxon>Guloninae</taxon>
        <taxon>Gulo</taxon>
    </lineage>
</organism>
<gene>
    <name evidence="1" type="ORF">BN2614_LOCUS2</name>
</gene>
<evidence type="ECO:0000313" key="1">
    <source>
        <dbReference type="EMBL" id="VCX39567.1"/>
    </source>
</evidence>
<comment type="caution">
    <text evidence="1">The sequence shown here is derived from an EMBL/GenBank/DDBJ whole genome shotgun (WGS) entry which is preliminary data.</text>
</comment>
<dbReference type="EMBL" id="CYRY02044565">
    <property type="protein sequence ID" value="VCX39567.1"/>
    <property type="molecule type" value="Genomic_DNA"/>
</dbReference>
<reference evidence="1 2" key="1">
    <citation type="submission" date="2018-10" db="EMBL/GenBank/DDBJ databases">
        <authorList>
            <person name="Ekblom R."/>
            <person name="Jareborg N."/>
        </authorList>
    </citation>
    <scope>NUCLEOTIDE SEQUENCE [LARGE SCALE GENOMIC DNA]</scope>
    <source>
        <tissue evidence="1">Muscle</tissue>
    </source>
</reference>
<sequence>MDLLYAITQGQVMFCCFVSPSSLPFPAVLSSSTESSFKSHGNGERKGVEDEKRALCVRPAQSIFYFCAHSFGGNSIT</sequence>
<accession>A0A9X9M950</accession>
<protein>
    <submittedName>
        <fullName evidence="1">Uncharacterized protein</fullName>
    </submittedName>
</protein>
<dbReference type="Proteomes" id="UP000269945">
    <property type="component" value="Unassembled WGS sequence"/>
</dbReference>
<name>A0A9X9M950_GULGU</name>